<proteinExistence type="predicted"/>
<comment type="caution">
    <text evidence="4">The sequence shown here is derived from an EMBL/GenBank/DDBJ whole genome shotgun (WGS) entry which is preliminary data.</text>
</comment>
<protein>
    <submittedName>
        <fullName evidence="4">Nuclease-related domain protein</fullName>
    </submittedName>
</protein>
<dbReference type="STRING" id="582680.RS86_01499"/>
<feature type="transmembrane region" description="Helical" evidence="2">
    <location>
        <begin position="310"/>
        <end position="332"/>
    </location>
</feature>
<dbReference type="Pfam" id="PF08378">
    <property type="entry name" value="NERD"/>
    <property type="match status" value="1"/>
</dbReference>
<evidence type="ECO:0000256" key="1">
    <source>
        <dbReference type="SAM" id="MobiDB-lite"/>
    </source>
</evidence>
<evidence type="ECO:0000256" key="2">
    <source>
        <dbReference type="SAM" id="Phobius"/>
    </source>
</evidence>
<dbReference type="PROSITE" id="PS50965">
    <property type="entry name" value="NERD"/>
    <property type="match status" value="1"/>
</dbReference>
<dbReference type="EMBL" id="JYIX01000032">
    <property type="protein sequence ID" value="KJL33702.1"/>
    <property type="molecule type" value="Genomic_DNA"/>
</dbReference>
<keyword evidence="2" id="KW-0472">Membrane</keyword>
<dbReference type="InterPro" id="IPR011528">
    <property type="entry name" value="NERD"/>
</dbReference>
<keyword evidence="2" id="KW-1133">Transmembrane helix</keyword>
<keyword evidence="2" id="KW-0812">Transmembrane</keyword>
<feature type="region of interest" description="Disordered" evidence="1">
    <location>
        <begin position="47"/>
        <end position="67"/>
    </location>
</feature>
<dbReference type="PATRIC" id="fig|582680.6.peg.1538"/>
<dbReference type="AlphaFoldDB" id="A0A0F0LKH8"/>
<reference evidence="4 5" key="1">
    <citation type="submission" date="2015-02" db="EMBL/GenBank/DDBJ databases">
        <title>Draft genome sequences of ten Microbacterium spp. with emphasis on heavy metal contaminated environments.</title>
        <authorList>
            <person name="Corretto E."/>
        </authorList>
    </citation>
    <scope>NUCLEOTIDE SEQUENCE [LARGE SCALE GENOMIC DNA]</scope>
    <source>
        <strain evidence="4 5">ARN176</strain>
    </source>
</reference>
<organism evidence="4 5">
    <name type="scientific">Microbacterium azadirachtae</name>
    <dbReference type="NCBI Taxonomy" id="582680"/>
    <lineage>
        <taxon>Bacteria</taxon>
        <taxon>Bacillati</taxon>
        <taxon>Actinomycetota</taxon>
        <taxon>Actinomycetes</taxon>
        <taxon>Micrococcales</taxon>
        <taxon>Microbacteriaceae</taxon>
        <taxon>Microbacterium</taxon>
    </lineage>
</organism>
<dbReference type="Proteomes" id="UP000033740">
    <property type="component" value="Unassembled WGS sequence"/>
</dbReference>
<evidence type="ECO:0000313" key="5">
    <source>
        <dbReference type="Proteomes" id="UP000033740"/>
    </source>
</evidence>
<feature type="domain" description="NERD" evidence="3">
    <location>
        <begin position="125"/>
        <end position="236"/>
    </location>
</feature>
<accession>A0A0F0LKH8</accession>
<keyword evidence="5" id="KW-1185">Reference proteome</keyword>
<name>A0A0F0LKH8_9MICO</name>
<evidence type="ECO:0000313" key="4">
    <source>
        <dbReference type="EMBL" id="KJL33702.1"/>
    </source>
</evidence>
<sequence length="334" mass="35506">MRLRYAGHCRVCGTALPAGTEAVYEPDAKTVCCLACQEASKAPDGPAVVGQERAGEEPLPAVPEVPPDPPIGASAVLPDALRFRAPGSAVIAETLRVQSATPPRTRVQRLFGRTPLSPDAQSWYLGAIGELEVGRILDRLGPEWHVLHAVPVGKRGSDIDHVVIGPGGVFTINTKHHDGAKIWVGGHRVLVNGQRTDHLRNADFEATRAAKILGEATHQTVEGTPILAIVGAKSIQIKEKPPRVEVLRADSLVRRLERAPRILTPEAVTALVRVAVLPATWGSSPPPEADLTAFATLRAEVVSALRHRQAWAAGGILAVMAALITPGAMMLLPR</sequence>
<gene>
    <name evidence="4" type="ORF">RS86_01499</name>
</gene>
<evidence type="ECO:0000259" key="3">
    <source>
        <dbReference type="PROSITE" id="PS50965"/>
    </source>
</evidence>